<feature type="transmembrane region" description="Helical" evidence="7">
    <location>
        <begin position="185"/>
        <end position="213"/>
    </location>
</feature>
<dbReference type="GO" id="GO:0022857">
    <property type="term" value="F:transmembrane transporter activity"/>
    <property type="evidence" value="ECO:0007669"/>
    <property type="project" value="InterPro"/>
</dbReference>
<dbReference type="InterPro" id="IPR001958">
    <property type="entry name" value="Tet-R_TetA/multi-R_MdtG-like"/>
</dbReference>
<feature type="transmembrane region" description="Helical" evidence="7">
    <location>
        <begin position="247"/>
        <end position="269"/>
    </location>
</feature>
<feature type="transmembrane region" description="Helical" evidence="7">
    <location>
        <begin position="368"/>
        <end position="390"/>
    </location>
</feature>
<gene>
    <name evidence="9" type="ordered locus">Rsph17025_2969</name>
</gene>
<keyword evidence="2" id="KW-0813">Transport</keyword>
<organism evidence="9">
    <name type="scientific">Cereibacter sphaeroides (strain ATCC 17025 / ATH 2.4.3)</name>
    <name type="common">Rhodobacter sphaeroides</name>
    <dbReference type="NCBI Taxonomy" id="349102"/>
    <lineage>
        <taxon>Bacteria</taxon>
        <taxon>Pseudomonadati</taxon>
        <taxon>Pseudomonadota</taxon>
        <taxon>Alphaproteobacteria</taxon>
        <taxon>Rhodobacterales</taxon>
        <taxon>Paracoccaceae</taxon>
        <taxon>Cereibacter</taxon>
    </lineage>
</organism>
<dbReference type="GO" id="GO:0005886">
    <property type="term" value="C:plasma membrane"/>
    <property type="evidence" value="ECO:0007669"/>
    <property type="project" value="UniProtKB-SubCell"/>
</dbReference>
<comment type="subcellular location">
    <subcellularLocation>
        <location evidence="1">Cell membrane</location>
        <topology evidence="1">Multi-pass membrane protein</topology>
    </subcellularLocation>
</comment>
<dbReference type="InterPro" id="IPR036259">
    <property type="entry name" value="MFS_trans_sf"/>
</dbReference>
<dbReference type="CDD" id="cd06173">
    <property type="entry name" value="MFS_MefA_like"/>
    <property type="match status" value="1"/>
</dbReference>
<feature type="transmembrane region" description="Helical" evidence="7">
    <location>
        <begin position="39"/>
        <end position="61"/>
    </location>
</feature>
<dbReference type="SUPFAM" id="SSF103473">
    <property type="entry name" value="MFS general substrate transporter"/>
    <property type="match status" value="1"/>
</dbReference>
<dbReference type="PANTHER" id="PTHR23513:SF11">
    <property type="entry name" value="STAPHYLOFERRIN A TRANSPORTER"/>
    <property type="match status" value="1"/>
</dbReference>
<dbReference type="PRINTS" id="PR01035">
    <property type="entry name" value="TCRTETA"/>
</dbReference>
<feature type="transmembrane region" description="Helical" evidence="7">
    <location>
        <begin position="67"/>
        <end position="87"/>
    </location>
</feature>
<evidence type="ECO:0000256" key="2">
    <source>
        <dbReference type="ARBA" id="ARBA00022448"/>
    </source>
</evidence>
<dbReference type="PANTHER" id="PTHR23513">
    <property type="entry name" value="INTEGRAL MEMBRANE EFFLUX PROTEIN-RELATED"/>
    <property type="match status" value="1"/>
</dbReference>
<feature type="transmembrane region" description="Helical" evidence="7">
    <location>
        <begin position="396"/>
        <end position="415"/>
    </location>
</feature>
<evidence type="ECO:0000256" key="6">
    <source>
        <dbReference type="ARBA" id="ARBA00023136"/>
    </source>
</evidence>
<feature type="transmembrane region" description="Helical" evidence="7">
    <location>
        <begin position="275"/>
        <end position="297"/>
    </location>
</feature>
<dbReference type="Pfam" id="PF05977">
    <property type="entry name" value="MFS_3"/>
    <property type="match status" value="1"/>
</dbReference>
<evidence type="ECO:0000256" key="5">
    <source>
        <dbReference type="ARBA" id="ARBA00022989"/>
    </source>
</evidence>
<evidence type="ECO:0000256" key="1">
    <source>
        <dbReference type="ARBA" id="ARBA00004651"/>
    </source>
</evidence>
<dbReference type="PROSITE" id="PS50850">
    <property type="entry name" value="MFS"/>
    <property type="match status" value="1"/>
</dbReference>
<protein>
    <recommendedName>
        <fullName evidence="8">Major facilitator superfamily (MFS) profile domain-containing protein</fullName>
    </recommendedName>
</protein>
<dbReference type="EMBL" id="CP000661">
    <property type="protein sequence ID" value="ABP71855.1"/>
    <property type="molecule type" value="Genomic_DNA"/>
</dbReference>
<keyword evidence="6 7" id="KW-0472">Membrane</keyword>
<feature type="transmembrane region" description="Helical" evidence="7">
    <location>
        <begin position="333"/>
        <end position="356"/>
    </location>
</feature>
<dbReference type="InterPro" id="IPR020846">
    <property type="entry name" value="MFS_dom"/>
</dbReference>
<feature type="transmembrane region" description="Helical" evidence="7">
    <location>
        <begin position="309"/>
        <end position="327"/>
    </location>
</feature>
<evidence type="ECO:0000256" key="4">
    <source>
        <dbReference type="ARBA" id="ARBA00022692"/>
    </source>
</evidence>
<sequence length="561" mass="59873">MPAAPARPTHWAAGPTEGCPLPDRVSPLAPFRLPTYRNLWMASIVSNFGGLVQAVGAGWMMTELTHSAGMVALVQASTTLPIMLFSLPSGALADSLNRRRLMLTAQLFMLAVSAALAFAAFAGLLTPWLLLTFTFLIGVGVALHNPSWQASVGDIVPRADLPSAVALNSMGFNLMRSVGPALGGLIVAAGGAAAAFAINAASYLPLVLALFFWRPDYAPRRLPREALGSAVAAGLRYVSMSPVLLKVLFRGFLFGLAAVSLLALLPIVARDLVAGGAFTYGALLGCFGVGAIGGAFAGARLRERFQNETIVRAGFLLFAAALVGLGLSRDLWLSGLMLLPAGAAWVLALSLFNVSVQLATPRWVVGRALALYQTATFGGMAAGSFLWGQAAEAGGVAQALFGAAAVLVVGAIVGLRMPLPAFGMEDLDPLGRFVEPKLPVDLRTRSGPIMVTVEYDVAPENVEPFLAAMADRRRIRIRDGARQWVLLRDLERPGIWAESYHVATWAEYLRHHERRTKADAEVTDRLLALHEGPGKPRVRRMIERQTVPLHDDLPLKPEELT</sequence>
<feature type="domain" description="Major facilitator superfamily (MFS) profile" evidence="8">
    <location>
        <begin position="35"/>
        <end position="422"/>
    </location>
</feature>
<evidence type="ECO:0000313" key="9">
    <source>
        <dbReference type="EMBL" id="ABP71855.1"/>
    </source>
</evidence>
<proteinExistence type="predicted"/>
<evidence type="ECO:0000259" key="8">
    <source>
        <dbReference type="PROSITE" id="PS50850"/>
    </source>
</evidence>
<dbReference type="KEGG" id="rsq:Rsph17025_2969"/>
<reference evidence="9" key="1">
    <citation type="submission" date="2007-04" db="EMBL/GenBank/DDBJ databases">
        <title>Complete sequence of chromosome of Rhodobacter sphaeroides ATCC 17025.</title>
        <authorList>
            <consortium name="US DOE Joint Genome Institute"/>
            <person name="Copeland A."/>
            <person name="Lucas S."/>
            <person name="Lapidus A."/>
            <person name="Barry K."/>
            <person name="Detter J.C."/>
            <person name="Glavina del Rio T."/>
            <person name="Hammon N."/>
            <person name="Israni S."/>
            <person name="Dalin E."/>
            <person name="Tice H."/>
            <person name="Pitluck S."/>
            <person name="Chertkov O."/>
            <person name="Brettin T."/>
            <person name="Bruce D."/>
            <person name="Han C."/>
            <person name="Schmutz J."/>
            <person name="Larimer F."/>
            <person name="Land M."/>
            <person name="Hauser L."/>
            <person name="Kyrpides N."/>
            <person name="Kim E."/>
            <person name="Richardson P."/>
            <person name="Mackenzie C."/>
            <person name="Choudhary M."/>
            <person name="Donohue T.J."/>
            <person name="Kaplan S."/>
        </authorList>
    </citation>
    <scope>NUCLEOTIDE SEQUENCE [LARGE SCALE GENOMIC DNA]</scope>
    <source>
        <strain evidence="9">ATCC 17025</strain>
    </source>
</reference>
<dbReference type="STRING" id="349102.Rsph17025_2969"/>
<dbReference type="eggNOG" id="COG0477">
    <property type="taxonomic scope" value="Bacteria"/>
</dbReference>
<feature type="transmembrane region" description="Helical" evidence="7">
    <location>
        <begin position="107"/>
        <end position="130"/>
    </location>
</feature>
<accession>A4WWU1</accession>
<evidence type="ECO:0000256" key="7">
    <source>
        <dbReference type="SAM" id="Phobius"/>
    </source>
</evidence>
<keyword evidence="5 7" id="KW-1133">Transmembrane helix</keyword>
<dbReference type="InterPro" id="IPR010290">
    <property type="entry name" value="TM_effector"/>
</dbReference>
<keyword evidence="3" id="KW-1003">Cell membrane</keyword>
<name>A4WWU1_CERS5</name>
<keyword evidence="4 7" id="KW-0812">Transmembrane</keyword>
<dbReference type="Gene3D" id="1.20.1250.20">
    <property type="entry name" value="MFS general substrate transporter like domains"/>
    <property type="match status" value="1"/>
</dbReference>
<dbReference type="HOGENOM" id="CLU_034180_11_1_5"/>
<evidence type="ECO:0000256" key="3">
    <source>
        <dbReference type="ARBA" id="ARBA00022475"/>
    </source>
</evidence>
<dbReference type="AlphaFoldDB" id="A4WWU1"/>